<comment type="caution">
    <text evidence="1">The sequence shown here is derived from an EMBL/GenBank/DDBJ whole genome shotgun (WGS) entry which is preliminary data.</text>
</comment>
<dbReference type="EMBL" id="BBSA01000001">
    <property type="protein sequence ID" value="GAM59902.1"/>
    <property type="molecule type" value="Genomic_DNA"/>
</dbReference>
<reference evidence="1 2" key="2">
    <citation type="submission" date="2015-01" db="EMBL/GenBank/DDBJ databases">
        <authorList>
            <consortium name="NBRP consortium"/>
            <person name="Sawabe T."/>
            <person name="Meirelles P."/>
            <person name="Feng G."/>
            <person name="Sayaka M."/>
            <person name="Hattori M."/>
            <person name="Ohkuma M."/>
        </authorList>
    </citation>
    <scope>NUCLEOTIDE SEQUENCE [LARGE SCALE GENOMIC DNA]</scope>
    <source>
        <strain evidence="1 2">JCM19232</strain>
    </source>
</reference>
<proteinExistence type="predicted"/>
<organism evidence="1 2">
    <name type="scientific">Vibrio ishigakensis</name>
    <dbReference type="NCBI Taxonomy" id="1481914"/>
    <lineage>
        <taxon>Bacteria</taxon>
        <taxon>Pseudomonadati</taxon>
        <taxon>Pseudomonadota</taxon>
        <taxon>Gammaproteobacteria</taxon>
        <taxon>Vibrionales</taxon>
        <taxon>Vibrionaceae</taxon>
        <taxon>Vibrio</taxon>
    </lineage>
</organism>
<protein>
    <submittedName>
        <fullName evidence="1">Uncharacterized protein</fullName>
    </submittedName>
</protein>
<sequence>MPVKLDLAYALDEPAKDEFRIHFSIGTQFYHIGAQFVATYILY</sequence>
<name>A0A0B8P5W7_9VIBR</name>
<accession>A0A0B8P5W7</accession>
<evidence type="ECO:0000313" key="1">
    <source>
        <dbReference type="EMBL" id="GAM59902.1"/>
    </source>
</evidence>
<gene>
    <name evidence="1" type="ORF">JCM19232_235</name>
</gene>
<dbReference type="AlphaFoldDB" id="A0A0B8P5W7"/>
<dbReference type="Proteomes" id="UP000031670">
    <property type="component" value="Unassembled WGS sequence"/>
</dbReference>
<evidence type="ECO:0000313" key="2">
    <source>
        <dbReference type="Proteomes" id="UP000031670"/>
    </source>
</evidence>
<reference evidence="1 2" key="1">
    <citation type="submission" date="2015-01" db="EMBL/GenBank/DDBJ databases">
        <title>Vibrio sp. C5 JCM 19232 whole genome shotgun sequence.</title>
        <authorList>
            <person name="Sawabe T."/>
            <person name="Meirelles P."/>
            <person name="Feng G."/>
            <person name="Sayaka M."/>
            <person name="Hattori M."/>
            <person name="Ohkuma M."/>
        </authorList>
    </citation>
    <scope>NUCLEOTIDE SEQUENCE [LARGE SCALE GENOMIC DNA]</scope>
    <source>
        <strain evidence="1 2">JCM19232</strain>
    </source>
</reference>